<gene>
    <name evidence="2" type="ORF">DFH08DRAFT_1044378</name>
</gene>
<evidence type="ECO:0000256" key="1">
    <source>
        <dbReference type="SAM" id="MobiDB-lite"/>
    </source>
</evidence>
<dbReference type="InterPro" id="IPR008972">
    <property type="entry name" value="Cupredoxin"/>
</dbReference>
<proteinExistence type="predicted"/>
<evidence type="ECO:0000313" key="3">
    <source>
        <dbReference type="Proteomes" id="UP001218218"/>
    </source>
</evidence>
<dbReference type="AlphaFoldDB" id="A0AAD7EDE7"/>
<name>A0AAD7EDE7_9AGAR</name>
<feature type="compositionally biased region" description="Basic and acidic residues" evidence="1">
    <location>
        <begin position="40"/>
        <end position="50"/>
    </location>
</feature>
<organism evidence="2 3">
    <name type="scientific">Mycena albidolilacea</name>
    <dbReference type="NCBI Taxonomy" id="1033008"/>
    <lineage>
        <taxon>Eukaryota</taxon>
        <taxon>Fungi</taxon>
        <taxon>Dikarya</taxon>
        <taxon>Basidiomycota</taxon>
        <taxon>Agaricomycotina</taxon>
        <taxon>Agaricomycetes</taxon>
        <taxon>Agaricomycetidae</taxon>
        <taxon>Agaricales</taxon>
        <taxon>Marasmiineae</taxon>
        <taxon>Mycenaceae</taxon>
        <taxon>Mycena</taxon>
    </lineage>
</organism>
<accession>A0AAD7EDE7</accession>
<dbReference type="EMBL" id="JARIHO010000072">
    <property type="protein sequence ID" value="KAJ7312375.1"/>
    <property type="molecule type" value="Genomic_DNA"/>
</dbReference>
<dbReference type="SUPFAM" id="SSF49503">
    <property type="entry name" value="Cupredoxins"/>
    <property type="match status" value="1"/>
</dbReference>
<sequence>MAHLDSTKQKLLAKLKRLTSVLQTANMLDLEELVNMAEEQHAGEKDREVNGGDDDNYVDKDPHPTRGEVLRASAILWHYIRESSDMFAWQMETILGQFSRQTHLEQVNSLVETSIADFSLLHCPSDTVTFQFHQKTQPIWVYCHQAGHYGTGMVFSVNTVESSPNNFAAFQAKAIQLNSTAVSASVSPSGTPSNDSDGAAGCCRWQHGLRSYKALFCNIFTMLMNIPRR</sequence>
<dbReference type="Gene3D" id="2.60.40.420">
    <property type="entry name" value="Cupredoxins - blue copper proteins"/>
    <property type="match status" value="1"/>
</dbReference>
<dbReference type="Proteomes" id="UP001218218">
    <property type="component" value="Unassembled WGS sequence"/>
</dbReference>
<feature type="region of interest" description="Disordered" evidence="1">
    <location>
        <begin position="40"/>
        <end position="64"/>
    </location>
</feature>
<protein>
    <submittedName>
        <fullName evidence="2">Uncharacterized protein</fullName>
    </submittedName>
</protein>
<comment type="caution">
    <text evidence="2">The sequence shown here is derived from an EMBL/GenBank/DDBJ whole genome shotgun (WGS) entry which is preliminary data.</text>
</comment>
<evidence type="ECO:0000313" key="2">
    <source>
        <dbReference type="EMBL" id="KAJ7312375.1"/>
    </source>
</evidence>
<keyword evidence="3" id="KW-1185">Reference proteome</keyword>
<reference evidence="2" key="1">
    <citation type="submission" date="2023-03" db="EMBL/GenBank/DDBJ databases">
        <title>Massive genome expansion in bonnet fungi (Mycena s.s.) driven by repeated elements and novel gene families across ecological guilds.</title>
        <authorList>
            <consortium name="Lawrence Berkeley National Laboratory"/>
            <person name="Harder C.B."/>
            <person name="Miyauchi S."/>
            <person name="Viragh M."/>
            <person name="Kuo A."/>
            <person name="Thoen E."/>
            <person name="Andreopoulos B."/>
            <person name="Lu D."/>
            <person name="Skrede I."/>
            <person name="Drula E."/>
            <person name="Henrissat B."/>
            <person name="Morin E."/>
            <person name="Kohler A."/>
            <person name="Barry K."/>
            <person name="LaButti K."/>
            <person name="Morin E."/>
            <person name="Salamov A."/>
            <person name="Lipzen A."/>
            <person name="Mereny Z."/>
            <person name="Hegedus B."/>
            <person name="Baldrian P."/>
            <person name="Stursova M."/>
            <person name="Weitz H."/>
            <person name="Taylor A."/>
            <person name="Grigoriev I.V."/>
            <person name="Nagy L.G."/>
            <person name="Martin F."/>
            <person name="Kauserud H."/>
        </authorList>
    </citation>
    <scope>NUCLEOTIDE SEQUENCE</scope>
    <source>
        <strain evidence="2">CBHHK002</strain>
    </source>
</reference>